<evidence type="ECO:0000259" key="4">
    <source>
        <dbReference type="Pfam" id="PF00535"/>
    </source>
</evidence>
<sequence length="325" mass="37676">MQVSVIIPTYKRVNDLSECLDSIFVQTKMPIEIIVIDNANDFETERYMECKANICGEAGINLKYIKNGDLNSATIARNIGAKKAIGDILLLLDDDVILDENFVEEILYVYKKHPNAIGVQGYITNRSLYNINSIRKLFFLTHSKKDTNKLLPSIQSIYADPLTKIINCEWLMSGCTCYKKDIVSEIKFDENMYKYCSGDDVDFSYRISQKYPRTLYQTPFAKLIHKVSDSGRAPKKEAIFTSHIYHTYLFYKNVDQILKNKLIFIWSKIGHLIIKCGEFILKPSMKNFWTIIYIIYAYAYCLKHIKSLKKGDLRSYTKLLLKGYN</sequence>
<comment type="similarity">
    <text evidence="1">Belongs to the glycosyltransferase 2 family.</text>
</comment>
<dbReference type="InterPro" id="IPR001173">
    <property type="entry name" value="Glyco_trans_2-like"/>
</dbReference>
<dbReference type="EMBL" id="JAGSOI010000023">
    <property type="protein sequence ID" value="MCM1986732.1"/>
    <property type="molecule type" value="Genomic_DNA"/>
</dbReference>
<keyword evidence="6" id="KW-1185">Reference proteome</keyword>
<dbReference type="RefSeq" id="WP_250868088.1">
    <property type="nucleotide sequence ID" value="NZ_JAGSOI010000023.1"/>
</dbReference>
<comment type="caution">
    <text evidence="5">The sequence shown here is derived from an EMBL/GenBank/DDBJ whole genome shotgun (WGS) entry which is preliminary data.</text>
</comment>
<organism evidence="5 6">
    <name type="scientific">Methanococcoides seepicolus</name>
    <dbReference type="NCBI Taxonomy" id="2828780"/>
    <lineage>
        <taxon>Archaea</taxon>
        <taxon>Methanobacteriati</taxon>
        <taxon>Methanobacteriota</taxon>
        <taxon>Stenosarchaea group</taxon>
        <taxon>Methanomicrobia</taxon>
        <taxon>Methanosarcinales</taxon>
        <taxon>Methanosarcinaceae</taxon>
        <taxon>Methanococcoides</taxon>
    </lineage>
</organism>
<dbReference type="SUPFAM" id="SSF53448">
    <property type="entry name" value="Nucleotide-diphospho-sugar transferases"/>
    <property type="match status" value="1"/>
</dbReference>
<reference evidence="5" key="1">
    <citation type="journal article" date="2021" name="mSystems">
        <title>Bacteria and Archaea Synergistically Convert Glycine Betaine to Biogenic Methane in the Formosa Cold Seep of the South China Sea.</title>
        <authorList>
            <person name="Li L."/>
            <person name="Zhang W."/>
            <person name="Zhang S."/>
            <person name="Song L."/>
            <person name="Sun Q."/>
            <person name="Zhang H."/>
            <person name="Xiang H."/>
            <person name="Dong X."/>
        </authorList>
    </citation>
    <scope>NUCLEOTIDE SEQUENCE</scope>
    <source>
        <strain evidence="5">LLY</strain>
    </source>
</reference>
<evidence type="ECO:0000313" key="5">
    <source>
        <dbReference type="EMBL" id="MCM1986732.1"/>
    </source>
</evidence>
<dbReference type="PANTHER" id="PTHR43179:SF12">
    <property type="entry name" value="GALACTOFURANOSYLTRANSFERASE GLFT2"/>
    <property type="match status" value="1"/>
</dbReference>
<name>A0A9E4ZFF7_9EURY</name>
<evidence type="ECO:0000256" key="1">
    <source>
        <dbReference type="ARBA" id="ARBA00006739"/>
    </source>
</evidence>
<dbReference type="PANTHER" id="PTHR43179">
    <property type="entry name" value="RHAMNOSYLTRANSFERASE WBBL"/>
    <property type="match status" value="1"/>
</dbReference>
<gene>
    <name evidence="5" type="ORF">KDK67_06920</name>
</gene>
<dbReference type="CDD" id="cd00761">
    <property type="entry name" value="Glyco_tranf_GTA_type"/>
    <property type="match status" value="1"/>
</dbReference>
<protein>
    <submittedName>
        <fullName evidence="5">Glycosyltransferase family 2 protein</fullName>
    </submittedName>
</protein>
<evidence type="ECO:0000256" key="3">
    <source>
        <dbReference type="ARBA" id="ARBA00022679"/>
    </source>
</evidence>
<proteinExistence type="inferred from homology"/>
<keyword evidence="2" id="KW-0328">Glycosyltransferase</keyword>
<dbReference type="Proteomes" id="UP001056766">
    <property type="component" value="Unassembled WGS sequence"/>
</dbReference>
<feature type="domain" description="Glycosyltransferase 2-like" evidence="4">
    <location>
        <begin position="4"/>
        <end position="134"/>
    </location>
</feature>
<evidence type="ECO:0000313" key="6">
    <source>
        <dbReference type="Proteomes" id="UP001056766"/>
    </source>
</evidence>
<reference evidence="5" key="2">
    <citation type="submission" date="2021-04" db="EMBL/GenBank/DDBJ databases">
        <authorList>
            <person name="Dong X."/>
        </authorList>
    </citation>
    <scope>NUCLEOTIDE SEQUENCE</scope>
    <source>
        <strain evidence="5">LLY</strain>
    </source>
</reference>
<dbReference type="Pfam" id="PF00535">
    <property type="entry name" value="Glycos_transf_2"/>
    <property type="match status" value="1"/>
</dbReference>
<accession>A0A9E4ZFF7</accession>
<dbReference type="InterPro" id="IPR029044">
    <property type="entry name" value="Nucleotide-diphossugar_trans"/>
</dbReference>
<dbReference type="GO" id="GO:0016757">
    <property type="term" value="F:glycosyltransferase activity"/>
    <property type="evidence" value="ECO:0007669"/>
    <property type="project" value="UniProtKB-KW"/>
</dbReference>
<dbReference type="Gene3D" id="3.90.550.10">
    <property type="entry name" value="Spore Coat Polysaccharide Biosynthesis Protein SpsA, Chain A"/>
    <property type="match status" value="1"/>
</dbReference>
<keyword evidence="3" id="KW-0808">Transferase</keyword>
<evidence type="ECO:0000256" key="2">
    <source>
        <dbReference type="ARBA" id="ARBA00022676"/>
    </source>
</evidence>
<dbReference type="AlphaFoldDB" id="A0A9E4ZFF7"/>